<dbReference type="EMBL" id="VSWC01000171">
    <property type="protein sequence ID" value="KAA1070219.1"/>
    <property type="molecule type" value="Genomic_DNA"/>
</dbReference>
<proteinExistence type="predicted"/>
<evidence type="ECO:0000313" key="2">
    <source>
        <dbReference type="EMBL" id="KAA1070219.1"/>
    </source>
</evidence>
<keyword evidence="3" id="KW-1185">Reference proteome</keyword>
<sequence>MEQGSNGPYSPSFGGRYATSSEGLVLSSVPCPLRPSETRALGKASSPDHPLLPSFHSSRVIGSVLKCGRWDSHIPILVIGVARSLITDLQTPWDPIGIPSSLPSKSQQTPKKQEIRTASSEQIINQVEIRCKAEARGDTPFTYDYSPAITDLFIWLFVTYKLIWGKSSNPVRLQVTVPASSTGILISQISAINSSSKLESGPNSPNNSVKTILGLRHISGRLLIFVSSSVSPPNIIRSHHPSIHPCRRQDSVLPAVDLGLSQ</sequence>
<reference evidence="2 3" key="1">
    <citation type="submission" date="2019-05" db="EMBL/GenBank/DDBJ databases">
        <title>Emergence of the Ug99 lineage of the wheat stem rust pathogen through somatic hybridization.</title>
        <authorList>
            <person name="Li F."/>
            <person name="Upadhyaya N.M."/>
            <person name="Sperschneider J."/>
            <person name="Matny O."/>
            <person name="Nguyen-Phuc H."/>
            <person name="Mago R."/>
            <person name="Raley C."/>
            <person name="Miller M.E."/>
            <person name="Silverstein K.A.T."/>
            <person name="Henningsen E."/>
            <person name="Hirsch C.D."/>
            <person name="Visser B."/>
            <person name="Pretorius Z.A."/>
            <person name="Steffenson B.J."/>
            <person name="Schwessinger B."/>
            <person name="Dodds P.N."/>
            <person name="Figueroa M."/>
        </authorList>
    </citation>
    <scope>NUCLEOTIDE SEQUENCE [LARGE SCALE GENOMIC DNA]</scope>
    <source>
        <strain evidence="2">21-0</strain>
    </source>
</reference>
<comment type="caution">
    <text evidence="2">The sequence shown here is derived from an EMBL/GenBank/DDBJ whole genome shotgun (WGS) entry which is preliminary data.</text>
</comment>
<name>A0A5B0M1P1_PUCGR</name>
<dbReference type="AlphaFoldDB" id="A0A5B0M1P1"/>
<gene>
    <name evidence="2" type="ORF">PGT21_004303</name>
</gene>
<protein>
    <submittedName>
        <fullName evidence="2">Uncharacterized protein</fullName>
    </submittedName>
</protein>
<accession>A0A5B0M1P1</accession>
<organism evidence="2 3">
    <name type="scientific">Puccinia graminis f. sp. tritici</name>
    <dbReference type="NCBI Taxonomy" id="56615"/>
    <lineage>
        <taxon>Eukaryota</taxon>
        <taxon>Fungi</taxon>
        <taxon>Dikarya</taxon>
        <taxon>Basidiomycota</taxon>
        <taxon>Pucciniomycotina</taxon>
        <taxon>Pucciniomycetes</taxon>
        <taxon>Pucciniales</taxon>
        <taxon>Pucciniaceae</taxon>
        <taxon>Puccinia</taxon>
    </lineage>
</organism>
<feature type="region of interest" description="Disordered" evidence="1">
    <location>
        <begin position="97"/>
        <end position="117"/>
    </location>
</feature>
<evidence type="ECO:0000313" key="3">
    <source>
        <dbReference type="Proteomes" id="UP000324748"/>
    </source>
</evidence>
<evidence type="ECO:0000256" key="1">
    <source>
        <dbReference type="SAM" id="MobiDB-lite"/>
    </source>
</evidence>
<feature type="compositionally biased region" description="Polar residues" evidence="1">
    <location>
        <begin position="101"/>
        <end position="117"/>
    </location>
</feature>
<dbReference type="Proteomes" id="UP000324748">
    <property type="component" value="Unassembled WGS sequence"/>
</dbReference>